<evidence type="ECO:0000256" key="1">
    <source>
        <dbReference type="SAM" id="Phobius"/>
    </source>
</evidence>
<feature type="transmembrane region" description="Helical" evidence="1">
    <location>
        <begin position="136"/>
        <end position="156"/>
    </location>
</feature>
<gene>
    <name evidence="2" type="ORF">MTR62_18795</name>
</gene>
<comment type="caution">
    <text evidence="2">The sequence shown here is derived from an EMBL/GenBank/DDBJ whole genome shotgun (WGS) entry which is preliminary data.</text>
</comment>
<keyword evidence="1" id="KW-1133">Transmembrane helix</keyword>
<dbReference type="Proteomes" id="UP001162881">
    <property type="component" value="Unassembled WGS sequence"/>
</dbReference>
<keyword evidence="1" id="KW-0472">Membrane</keyword>
<feature type="non-terminal residue" evidence="2">
    <location>
        <position position="173"/>
    </location>
</feature>
<sequence length="173" mass="17678">MIILSLLVGVLGAAALVDGLVRPRGVRKGWGLWLGALVWLSAFGAFLALSGNPQVAAALALAMQAVLALASNAKRAVLGEPLLFSDLALIGALFRHPQFYFSALKAWQKRAAGIVALALLAGLVLLFVPAPAPHLAGLGLALGGVLVLAGSLRLALARGLAARPDAEADLARL</sequence>
<organism evidence="2 3">
    <name type="scientific">Novosphingobium organovorum</name>
    <dbReference type="NCBI Taxonomy" id="2930092"/>
    <lineage>
        <taxon>Bacteria</taxon>
        <taxon>Pseudomonadati</taxon>
        <taxon>Pseudomonadota</taxon>
        <taxon>Alphaproteobacteria</taxon>
        <taxon>Sphingomonadales</taxon>
        <taxon>Sphingomonadaceae</taxon>
        <taxon>Novosphingobium</taxon>
    </lineage>
</organism>
<proteinExistence type="predicted"/>
<accession>A0ABT0BI25</accession>
<name>A0ABT0BI25_9SPHN</name>
<protein>
    <submittedName>
        <fullName evidence="2">LTA synthase family protein</fullName>
    </submittedName>
</protein>
<feature type="transmembrane region" description="Helical" evidence="1">
    <location>
        <begin position="111"/>
        <end position="130"/>
    </location>
</feature>
<keyword evidence="1" id="KW-0812">Transmembrane</keyword>
<reference evidence="2" key="1">
    <citation type="submission" date="2022-03" db="EMBL/GenBank/DDBJ databases">
        <title>Identification of a novel bacterium isolated from mangrove sediments.</title>
        <authorList>
            <person name="Pan X."/>
        </authorList>
    </citation>
    <scope>NUCLEOTIDE SEQUENCE</scope>
    <source>
        <strain evidence="2">B1949</strain>
    </source>
</reference>
<dbReference type="EMBL" id="JALHLF010000136">
    <property type="protein sequence ID" value="MCJ2184721.1"/>
    <property type="molecule type" value="Genomic_DNA"/>
</dbReference>
<keyword evidence="3" id="KW-1185">Reference proteome</keyword>
<evidence type="ECO:0000313" key="2">
    <source>
        <dbReference type="EMBL" id="MCJ2184721.1"/>
    </source>
</evidence>
<feature type="transmembrane region" description="Helical" evidence="1">
    <location>
        <begin position="29"/>
        <end position="48"/>
    </location>
</feature>
<evidence type="ECO:0000313" key="3">
    <source>
        <dbReference type="Proteomes" id="UP001162881"/>
    </source>
</evidence>